<sequence>MRMLLEVGCVAQTWAMHTSRSGADHLDRSNGLSDPREQNVNHGMAGSASTQPICFAHYGRRGSQSW</sequence>
<evidence type="ECO:0000313" key="3">
    <source>
        <dbReference type="Proteomes" id="UP000284333"/>
    </source>
</evidence>
<dbReference type="Proteomes" id="UP000284333">
    <property type="component" value="Unassembled WGS sequence"/>
</dbReference>
<accession>A0A438ASX3</accession>
<feature type="region of interest" description="Disordered" evidence="1">
    <location>
        <begin position="20"/>
        <end position="48"/>
    </location>
</feature>
<gene>
    <name evidence="2" type="ORF">EF834_15450</name>
</gene>
<protein>
    <submittedName>
        <fullName evidence="2">Uncharacterized protein</fullName>
    </submittedName>
</protein>
<evidence type="ECO:0000313" key="2">
    <source>
        <dbReference type="EMBL" id="RVW01776.1"/>
    </source>
</evidence>
<reference evidence="2 3" key="1">
    <citation type="submission" date="2018-11" db="EMBL/GenBank/DDBJ databases">
        <title>Rhodococcus spongicola sp. nov. and Rhodococcus xishaensis sp. nov. from marine sponges.</title>
        <authorList>
            <person name="Li L."/>
            <person name="Lin H.W."/>
        </authorList>
    </citation>
    <scope>NUCLEOTIDE SEQUENCE [LARGE SCALE GENOMIC DNA]</scope>
    <source>
        <strain evidence="2 3">LHW50502</strain>
    </source>
</reference>
<proteinExistence type="predicted"/>
<feature type="compositionally biased region" description="Basic and acidic residues" evidence="1">
    <location>
        <begin position="22"/>
        <end position="39"/>
    </location>
</feature>
<evidence type="ECO:0000256" key="1">
    <source>
        <dbReference type="SAM" id="MobiDB-lite"/>
    </source>
</evidence>
<name>A0A438ASX3_9NOCA</name>
<comment type="caution">
    <text evidence="2">The sequence shown here is derived from an EMBL/GenBank/DDBJ whole genome shotgun (WGS) entry which is preliminary data.</text>
</comment>
<keyword evidence="3" id="KW-1185">Reference proteome</keyword>
<organism evidence="2 3">
    <name type="scientific">Rhodococcus spongiicola</name>
    <dbReference type="NCBI Taxonomy" id="2487352"/>
    <lineage>
        <taxon>Bacteria</taxon>
        <taxon>Bacillati</taxon>
        <taxon>Actinomycetota</taxon>
        <taxon>Actinomycetes</taxon>
        <taxon>Mycobacteriales</taxon>
        <taxon>Nocardiaceae</taxon>
        <taxon>Rhodococcus</taxon>
    </lineage>
</organism>
<dbReference type="AlphaFoldDB" id="A0A438ASX3"/>
<dbReference type="EMBL" id="RKLN01000005">
    <property type="protein sequence ID" value="RVW01776.1"/>
    <property type="molecule type" value="Genomic_DNA"/>
</dbReference>